<accession>A0AAW0JJX0</accession>
<protein>
    <submittedName>
        <fullName evidence="1">Uncharacterized protein</fullName>
    </submittedName>
</protein>
<reference evidence="1 2" key="1">
    <citation type="journal article" date="2018" name="Sci. Data">
        <title>The draft genome sequence of cork oak.</title>
        <authorList>
            <person name="Ramos A.M."/>
            <person name="Usie A."/>
            <person name="Barbosa P."/>
            <person name="Barros P.M."/>
            <person name="Capote T."/>
            <person name="Chaves I."/>
            <person name="Simoes F."/>
            <person name="Abreu I."/>
            <person name="Carrasquinho I."/>
            <person name="Faro C."/>
            <person name="Guimaraes J.B."/>
            <person name="Mendonca D."/>
            <person name="Nobrega F."/>
            <person name="Rodrigues L."/>
            <person name="Saibo N.J.M."/>
            <person name="Varela M.C."/>
            <person name="Egas C."/>
            <person name="Matos J."/>
            <person name="Miguel C.M."/>
            <person name="Oliveira M.M."/>
            <person name="Ricardo C.P."/>
            <person name="Goncalves S."/>
        </authorList>
    </citation>
    <scope>NUCLEOTIDE SEQUENCE [LARGE SCALE GENOMIC DNA]</scope>
    <source>
        <strain evidence="2">cv. HL8</strain>
    </source>
</reference>
<proteinExistence type="predicted"/>
<organism evidence="1 2">
    <name type="scientific">Quercus suber</name>
    <name type="common">Cork oak</name>
    <dbReference type="NCBI Taxonomy" id="58331"/>
    <lineage>
        <taxon>Eukaryota</taxon>
        <taxon>Viridiplantae</taxon>
        <taxon>Streptophyta</taxon>
        <taxon>Embryophyta</taxon>
        <taxon>Tracheophyta</taxon>
        <taxon>Spermatophyta</taxon>
        <taxon>Magnoliopsida</taxon>
        <taxon>eudicotyledons</taxon>
        <taxon>Gunneridae</taxon>
        <taxon>Pentapetalae</taxon>
        <taxon>rosids</taxon>
        <taxon>fabids</taxon>
        <taxon>Fagales</taxon>
        <taxon>Fagaceae</taxon>
        <taxon>Quercus</taxon>
    </lineage>
</organism>
<dbReference type="Proteomes" id="UP000237347">
    <property type="component" value="Unassembled WGS sequence"/>
</dbReference>
<keyword evidence="2" id="KW-1185">Reference proteome</keyword>
<name>A0AAW0JJX0_QUESU</name>
<gene>
    <name evidence="1" type="ORF">CFP56_031251</name>
</gene>
<comment type="caution">
    <text evidence="1">The sequence shown here is derived from an EMBL/GenBank/DDBJ whole genome shotgun (WGS) entry which is preliminary data.</text>
</comment>
<sequence>MQPTKFGHIVPIIKVQ</sequence>
<dbReference type="AlphaFoldDB" id="A0AAW0JJX0"/>
<evidence type="ECO:0000313" key="1">
    <source>
        <dbReference type="EMBL" id="KAK7827254.1"/>
    </source>
</evidence>
<dbReference type="EMBL" id="PKMF04000525">
    <property type="protein sequence ID" value="KAK7827254.1"/>
    <property type="molecule type" value="Genomic_DNA"/>
</dbReference>
<evidence type="ECO:0000313" key="2">
    <source>
        <dbReference type="Proteomes" id="UP000237347"/>
    </source>
</evidence>